<comment type="caution">
    <text evidence="1">The sequence shown here is derived from an EMBL/GenBank/DDBJ whole genome shotgun (WGS) entry which is preliminary data.</text>
</comment>
<proteinExistence type="predicted"/>
<sequence>MNRFMQTRRATFNVPAILDMAAGIVKQGQAGYGQHFFSASLSPRRHAANVTLGNGLPLSAVVTRVEVADVAAEKGFFFYTTHVNDPLPAAVGDKVLEVLFSR</sequence>
<organism evidence="1 2">
    <name type="scientific">Metarhizium rileyi (strain RCEF 4871)</name>
    <name type="common">Nomuraea rileyi</name>
    <dbReference type="NCBI Taxonomy" id="1649241"/>
    <lineage>
        <taxon>Eukaryota</taxon>
        <taxon>Fungi</taxon>
        <taxon>Dikarya</taxon>
        <taxon>Ascomycota</taxon>
        <taxon>Pezizomycotina</taxon>
        <taxon>Sordariomycetes</taxon>
        <taxon>Hypocreomycetidae</taxon>
        <taxon>Hypocreales</taxon>
        <taxon>Clavicipitaceae</taxon>
        <taxon>Metarhizium</taxon>
    </lineage>
</organism>
<dbReference type="Gene3D" id="3.40.640.10">
    <property type="entry name" value="Type I PLP-dependent aspartate aminotransferase-like (Major domain)"/>
    <property type="match status" value="1"/>
</dbReference>
<dbReference type="AlphaFoldDB" id="A0A167JRS2"/>
<name>A0A167JRS2_METRR</name>
<keyword evidence="1" id="KW-0032">Aminotransferase</keyword>
<dbReference type="Proteomes" id="UP000243498">
    <property type="component" value="Unassembled WGS sequence"/>
</dbReference>
<keyword evidence="2" id="KW-1185">Reference proteome</keyword>
<dbReference type="SUPFAM" id="SSF53383">
    <property type="entry name" value="PLP-dependent transferases"/>
    <property type="match status" value="1"/>
</dbReference>
<dbReference type="GO" id="GO:0008483">
    <property type="term" value="F:transaminase activity"/>
    <property type="evidence" value="ECO:0007669"/>
    <property type="project" value="UniProtKB-KW"/>
</dbReference>
<dbReference type="InterPro" id="IPR015424">
    <property type="entry name" value="PyrdxlP-dep_Trfase"/>
</dbReference>
<reference evidence="1 2" key="1">
    <citation type="journal article" date="2016" name="Genome Biol. Evol.">
        <title>Divergent and convergent evolution of fungal pathogenicity.</title>
        <authorList>
            <person name="Shang Y."/>
            <person name="Xiao G."/>
            <person name="Zheng P."/>
            <person name="Cen K."/>
            <person name="Zhan S."/>
            <person name="Wang C."/>
        </authorList>
    </citation>
    <scope>NUCLEOTIDE SEQUENCE [LARGE SCALE GENOMIC DNA]</scope>
    <source>
        <strain evidence="1 2">RCEF 4871</strain>
    </source>
</reference>
<dbReference type="OrthoDB" id="10261433at2759"/>
<gene>
    <name evidence="1" type="ORF">NOR_01107</name>
</gene>
<protein>
    <submittedName>
        <fullName evidence="1">Aminotransferase class-III</fullName>
    </submittedName>
</protein>
<dbReference type="EMBL" id="AZHC01000002">
    <property type="protein sequence ID" value="OAA50657.1"/>
    <property type="molecule type" value="Genomic_DNA"/>
</dbReference>
<evidence type="ECO:0000313" key="2">
    <source>
        <dbReference type="Proteomes" id="UP000243498"/>
    </source>
</evidence>
<evidence type="ECO:0000313" key="1">
    <source>
        <dbReference type="EMBL" id="OAA50657.1"/>
    </source>
</evidence>
<dbReference type="InterPro" id="IPR015421">
    <property type="entry name" value="PyrdxlP-dep_Trfase_major"/>
</dbReference>
<dbReference type="STRING" id="1081105.A0A167JRS2"/>
<accession>A0A167JRS2</accession>
<keyword evidence="1" id="KW-0808">Transferase</keyword>